<evidence type="ECO:0000256" key="1">
    <source>
        <dbReference type="SAM" id="Phobius"/>
    </source>
</evidence>
<evidence type="ECO:0000313" key="3">
    <source>
        <dbReference type="Proteomes" id="UP001213972"/>
    </source>
</evidence>
<evidence type="ECO:0000313" key="2">
    <source>
        <dbReference type="EMBL" id="WEK12327.1"/>
    </source>
</evidence>
<dbReference type="EMBL" id="CP119321">
    <property type="protein sequence ID" value="WEK12327.1"/>
    <property type="molecule type" value="Genomic_DNA"/>
</dbReference>
<reference evidence="2" key="1">
    <citation type="submission" date="2023-03" db="EMBL/GenBank/DDBJ databases">
        <title>Andean soil-derived lignocellulolytic bacterial consortium as a source of novel taxa and putative plastic-active enzymes.</title>
        <authorList>
            <person name="Diaz-Garcia L."/>
            <person name="Chuvochina M."/>
            <person name="Feuerriegel G."/>
            <person name="Bunk B."/>
            <person name="Sproer C."/>
            <person name="Streit W.R."/>
            <person name="Rodriguez L.M."/>
            <person name="Overmann J."/>
            <person name="Jimenez D.J."/>
        </authorList>
    </citation>
    <scope>NUCLEOTIDE SEQUENCE</scope>
    <source>
        <strain evidence="2">MAG 4610</strain>
    </source>
</reference>
<sequence>MIDTINAPWLLVLIAVFGLASLAFFFLRTKKDAELSKLTIRAVGIVLVIVTAALLAVAYESAVVAAVGLLGAVAGYLFGSSSSTGGNESQATVRDITGDDNRVAGRDIVERLDSALTKLESLESLNANIEKFESTMVASDSPAHGYHVHEERIPAFGRWAANPAPVSDIARASERALTKFAPPYFRLVATSTIGVSDFIHVLFVFAAESYAAGEVQISLECTPNSDND</sequence>
<organism evidence="2 3">
    <name type="scientific">Candidatus Microbacterium phytovorans</name>
    <dbReference type="NCBI Taxonomy" id="3121374"/>
    <lineage>
        <taxon>Bacteria</taxon>
        <taxon>Bacillati</taxon>
        <taxon>Actinomycetota</taxon>
        <taxon>Actinomycetes</taxon>
        <taxon>Micrococcales</taxon>
        <taxon>Microbacteriaceae</taxon>
        <taxon>Microbacterium</taxon>
    </lineage>
</organism>
<feature type="transmembrane region" description="Helical" evidence="1">
    <location>
        <begin position="6"/>
        <end position="26"/>
    </location>
</feature>
<feature type="transmembrane region" description="Helical" evidence="1">
    <location>
        <begin position="62"/>
        <end position="79"/>
    </location>
</feature>
<feature type="transmembrane region" description="Helical" evidence="1">
    <location>
        <begin position="38"/>
        <end position="56"/>
    </location>
</feature>
<keyword evidence="1" id="KW-1133">Transmembrane helix</keyword>
<protein>
    <submittedName>
        <fullName evidence="2">Uncharacterized protein</fullName>
    </submittedName>
</protein>
<gene>
    <name evidence="2" type="ORF">P0Y48_07485</name>
</gene>
<proteinExistence type="predicted"/>
<dbReference type="AlphaFoldDB" id="A0AAJ5VY64"/>
<keyword evidence="1" id="KW-0812">Transmembrane</keyword>
<dbReference type="Proteomes" id="UP001213972">
    <property type="component" value="Chromosome"/>
</dbReference>
<name>A0AAJ5VY64_9MICO</name>
<keyword evidence="1" id="KW-0472">Membrane</keyword>
<accession>A0AAJ5VY64</accession>